<accession>R7UP16</accession>
<feature type="domain" description="G-protein coupled receptors family 1 profile" evidence="10">
    <location>
        <begin position="63"/>
        <end position="315"/>
    </location>
</feature>
<feature type="transmembrane region" description="Helical" evidence="9">
    <location>
        <begin position="262"/>
        <end position="287"/>
    </location>
</feature>
<evidence type="ECO:0000313" key="11">
    <source>
        <dbReference type="EMBL" id="ELU08274.1"/>
    </source>
</evidence>
<gene>
    <name evidence="11" type="ORF">CAPTEDRAFT_220093</name>
</gene>
<dbReference type="OMA" id="INIWILR"/>
<reference evidence="12" key="3">
    <citation type="submission" date="2015-06" db="UniProtKB">
        <authorList>
            <consortium name="EnsemblMetazoa"/>
        </authorList>
    </citation>
    <scope>IDENTIFICATION</scope>
</reference>
<dbReference type="Pfam" id="PF00001">
    <property type="entry name" value="7tm_1"/>
    <property type="match status" value="1"/>
</dbReference>
<evidence type="ECO:0000256" key="6">
    <source>
        <dbReference type="ARBA" id="ARBA00023136"/>
    </source>
</evidence>
<dbReference type="SUPFAM" id="SSF81321">
    <property type="entry name" value="Family A G protein-coupled receptor-like"/>
    <property type="match status" value="1"/>
</dbReference>
<feature type="transmembrane region" description="Helical" evidence="9">
    <location>
        <begin position="83"/>
        <end position="104"/>
    </location>
</feature>
<dbReference type="Proteomes" id="UP000014760">
    <property type="component" value="Unassembled WGS sequence"/>
</dbReference>
<evidence type="ECO:0000256" key="4">
    <source>
        <dbReference type="ARBA" id="ARBA00022989"/>
    </source>
</evidence>
<dbReference type="GO" id="GO:0005886">
    <property type="term" value="C:plasma membrane"/>
    <property type="evidence" value="ECO:0007669"/>
    <property type="project" value="UniProtKB-SubCell"/>
</dbReference>
<evidence type="ECO:0000256" key="8">
    <source>
        <dbReference type="ARBA" id="ARBA00023224"/>
    </source>
</evidence>
<keyword evidence="3 9" id="KW-0812">Transmembrane</keyword>
<proteinExistence type="predicted"/>
<comment type="subcellular location">
    <subcellularLocation>
        <location evidence="1">Cell membrane</location>
        <topology evidence="1">Multi-pass membrane protein</topology>
    </subcellularLocation>
</comment>
<reference evidence="11 13" key="2">
    <citation type="journal article" date="2013" name="Nature">
        <title>Insights into bilaterian evolution from three spiralian genomes.</title>
        <authorList>
            <person name="Simakov O."/>
            <person name="Marletaz F."/>
            <person name="Cho S.J."/>
            <person name="Edsinger-Gonzales E."/>
            <person name="Havlak P."/>
            <person name="Hellsten U."/>
            <person name="Kuo D.H."/>
            <person name="Larsson T."/>
            <person name="Lv J."/>
            <person name="Arendt D."/>
            <person name="Savage R."/>
            <person name="Osoegawa K."/>
            <person name="de Jong P."/>
            <person name="Grimwood J."/>
            <person name="Chapman J.A."/>
            <person name="Shapiro H."/>
            <person name="Aerts A."/>
            <person name="Otillar R.P."/>
            <person name="Terry A.Y."/>
            <person name="Boore J.L."/>
            <person name="Grigoriev I.V."/>
            <person name="Lindberg D.R."/>
            <person name="Seaver E.C."/>
            <person name="Weisblat D.A."/>
            <person name="Putnam N.H."/>
            <person name="Rokhsar D.S."/>
        </authorList>
    </citation>
    <scope>NUCLEOTIDE SEQUENCE</scope>
    <source>
        <strain evidence="11 13">I ESC-2004</strain>
    </source>
</reference>
<protein>
    <recommendedName>
        <fullName evidence="10">G-protein coupled receptors family 1 profile domain-containing protein</fullName>
    </recommendedName>
</protein>
<dbReference type="PANTHER" id="PTHR22752">
    <property type="entry name" value="G PROTEIN-COUPLED RECEPTOR"/>
    <property type="match status" value="1"/>
</dbReference>
<feature type="transmembrane region" description="Helical" evidence="9">
    <location>
        <begin position="163"/>
        <end position="184"/>
    </location>
</feature>
<dbReference type="STRING" id="283909.R7UP16"/>
<feature type="transmembrane region" description="Helical" evidence="9">
    <location>
        <begin position="215"/>
        <end position="236"/>
    </location>
</feature>
<dbReference type="Gene3D" id="1.20.1070.10">
    <property type="entry name" value="Rhodopsin 7-helix transmembrane proteins"/>
    <property type="match status" value="1"/>
</dbReference>
<keyword evidence="5" id="KW-0297">G-protein coupled receptor</keyword>
<dbReference type="EMBL" id="KB299181">
    <property type="protein sequence ID" value="ELU08274.1"/>
    <property type="molecule type" value="Genomic_DNA"/>
</dbReference>
<evidence type="ECO:0000259" key="10">
    <source>
        <dbReference type="PROSITE" id="PS50262"/>
    </source>
</evidence>
<dbReference type="PRINTS" id="PR00237">
    <property type="entry name" value="GPCRRHODOPSN"/>
</dbReference>
<dbReference type="EnsemblMetazoa" id="CapteT220093">
    <property type="protein sequence ID" value="CapteP220093"/>
    <property type="gene ID" value="CapteG220093"/>
</dbReference>
<dbReference type="PROSITE" id="PS50262">
    <property type="entry name" value="G_PROTEIN_RECEP_F1_2"/>
    <property type="match status" value="1"/>
</dbReference>
<dbReference type="GO" id="GO:0004930">
    <property type="term" value="F:G protein-coupled receptor activity"/>
    <property type="evidence" value="ECO:0007669"/>
    <property type="project" value="UniProtKB-KW"/>
</dbReference>
<dbReference type="EMBL" id="AMQN01006811">
    <property type="status" value="NOT_ANNOTATED_CDS"/>
    <property type="molecule type" value="Genomic_DNA"/>
</dbReference>
<keyword evidence="13" id="KW-1185">Reference proteome</keyword>
<evidence type="ECO:0000256" key="3">
    <source>
        <dbReference type="ARBA" id="ARBA00022692"/>
    </source>
</evidence>
<feature type="transmembrane region" description="Helical" evidence="9">
    <location>
        <begin position="299"/>
        <end position="317"/>
    </location>
</feature>
<organism evidence="11">
    <name type="scientific">Capitella teleta</name>
    <name type="common">Polychaete worm</name>
    <dbReference type="NCBI Taxonomy" id="283909"/>
    <lineage>
        <taxon>Eukaryota</taxon>
        <taxon>Metazoa</taxon>
        <taxon>Spiralia</taxon>
        <taxon>Lophotrochozoa</taxon>
        <taxon>Annelida</taxon>
        <taxon>Polychaeta</taxon>
        <taxon>Sedentaria</taxon>
        <taxon>Scolecida</taxon>
        <taxon>Capitellidae</taxon>
        <taxon>Capitella</taxon>
    </lineage>
</organism>
<evidence type="ECO:0000313" key="13">
    <source>
        <dbReference type="Proteomes" id="UP000014760"/>
    </source>
</evidence>
<evidence type="ECO:0000256" key="7">
    <source>
        <dbReference type="ARBA" id="ARBA00023170"/>
    </source>
</evidence>
<name>R7UP16_CAPTE</name>
<keyword evidence="4 9" id="KW-1133">Transmembrane helix</keyword>
<keyword evidence="7" id="KW-0675">Receptor</keyword>
<feature type="transmembrane region" description="Helical" evidence="9">
    <location>
        <begin position="124"/>
        <end position="142"/>
    </location>
</feature>
<evidence type="ECO:0000256" key="1">
    <source>
        <dbReference type="ARBA" id="ARBA00004651"/>
    </source>
</evidence>
<evidence type="ECO:0000256" key="5">
    <source>
        <dbReference type="ARBA" id="ARBA00023040"/>
    </source>
</evidence>
<keyword evidence="8" id="KW-0807">Transducer</keyword>
<dbReference type="InterPro" id="IPR000276">
    <property type="entry name" value="GPCR_Rhodpsn"/>
</dbReference>
<feature type="transmembrane region" description="Helical" evidence="9">
    <location>
        <begin position="44"/>
        <end position="71"/>
    </location>
</feature>
<dbReference type="InterPro" id="IPR017452">
    <property type="entry name" value="GPCR_Rhodpsn_7TM"/>
</dbReference>
<keyword evidence="2" id="KW-1003">Cell membrane</keyword>
<dbReference type="CDD" id="cd00637">
    <property type="entry name" value="7tm_classA_rhodopsin-like"/>
    <property type="match status" value="1"/>
</dbReference>
<dbReference type="OrthoDB" id="6102451at2759"/>
<dbReference type="AlphaFoldDB" id="R7UP16"/>
<evidence type="ECO:0000256" key="2">
    <source>
        <dbReference type="ARBA" id="ARBA00022475"/>
    </source>
</evidence>
<keyword evidence="6 9" id="KW-0472">Membrane</keyword>
<dbReference type="HOGENOM" id="CLU_009579_3_7_1"/>
<evidence type="ECO:0000256" key="9">
    <source>
        <dbReference type="SAM" id="Phobius"/>
    </source>
</evidence>
<sequence>MEHNTTCGNESSRGEAFIKVDDMASANGSNATCGTDLLFNQPTWWRVCQTAIIAAVSVSIVLGNLVNLVVLSRVQQMPWAIRCFLLNLSVSDLCVGLIACLPAIYPSIVGDWPYGDAFCQVSGVVHGSSVTISIWCISMVGFERYVAAVRPYKYHAWVNDRRCFTTVALMWPAAIITFLAPNIIAKDFVYYHYDHAQKICGLQWEQPAYCIITGLYIPVLSGVSLLFTSISIHRVLNRSTTGFRTSRSRETRPSVNRRTLRILVATAVTYFVCWGPYVCLVMVASIWCDVRTPQWVQFMALWVANSNSAVNVFIYSATNKHFRYSARCLLQQITCRDVDKLSSLSLMADSRALNEISKDYRTSPDKN</sequence>
<evidence type="ECO:0000313" key="12">
    <source>
        <dbReference type="EnsemblMetazoa" id="CapteP220093"/>
    </source>
</evidence>
<reference evidence="13" key="1">
    <citation type="submission" date="2012-12" db="EMBL/GenBank/DDBJ databases">
        <authorList>
            <person name="Hellsten U."/>
            <person name="Grimwood J."/>
            <person name="Chapman J.A."/>
            <person name="Shapiro H."/>
            <person name="Aerts A."/>
            <person name="Otillar R.P."/>
            <person name="Terry A.Y."/>
            <person name="Boore J.L."/>
            <person name="Simakov O."/>
            <person name="Marletaz F."/>
            <person name="Cho S.-J."/>
            <person name="Edsinger-Gonzales E."/>
            <person name="Havlak P."/>
            <person name="Kuo D.-H."/>
            <person name="Larsson T."/>
            <person name="Lv J."/>
            <person name="Arendt D."/>
            <person name="Savage R."/>
            <person name="Osoegawa K."/>
            <person name="de Jong P."/>
            <person name="Lindberg D.R."/>
            <person name="Seaver E.C."/>
            <person name="Weisblat D.A."/>
            <person name="Putnam N.H."/>
            <person name="Grigoriev I.V."/>
            <person name="Rokhsar D.S."/>
        </authorList>
    </citation>
    <scope>NUCLEOTIDE SEQUENCE</scope>
    <source>
        <strain evidence="13">I ESC-2004</strain>
    </source>
</reference>